<keyword evidence="4" id="KW-0598">Phosphotransferase system</keyword>
<dbReference type="KEGG" id="sns:VC03_05500"/>
<evidence type="ECO:0000313" key="8">
    <source>
        <dbReference type="EMBL" id="AKC95930.1"/>
    </source>
</evidence>
<evidence type="ECO:0000256" key="5">
    <source>
        <dbReference type="PIRSR" id="PIRSR000699-1"/>
    </source>
</evidence>
<accession>A0A0E3ZCZ2</accession>
<dbReference type="STRING" id="187101.VC03_05500"/>
<dbReference type="Proteomes" id="UP000033103">
    <property type="component" value="Chromosome"/>
</dbReference>
<dbReference type="AlphaFoldDB" id="A0A0E3ZCZ2"/>
<evidence type="ECO:0000256" key="7">
    <source>
        <dbReference type="PROSITE-ProRule" id="PRU00418"/>
    </source>
</evidence>
<dbReference type="PROSITE" id="PS51095">
    <property type="entry name" value="PTS_EIIA_TYPE_3"/>
    <property type="match status" value="1"/>
</dbReference>
<dbReference type="Pfam" id="PF02255">
    <property type="entry name" value="PTS_IIA"/>
    <property type="match status" value="1"/>
</dbReference>
<organism evidence="8 9">
    <name type="scientific">Sneathia vaginalis</name>
    <dbReference type="NCBI Taxonomy" id="187101"/>
    <lineage>
        <taxon>Bacteria</taxon>
        <taxon>Fusobacteriati</taxon>
        <taxon>Fusobacteriota</taxon>
        <taxon>Fusobacteriia</taxon>
        <taxon>Fusobacteriales</taxon>
        <taxon>Leptotrichiaceae</taxon>
        <taxon>Sneathia</taxon>
    </lineage>
</organism>
<dbReference type="RefSeq" id="WP_046329034.1">
    <property type="nucleotide sequence ID" value="NZ_CP011280.1"/>
</dbReference>
<evidence type="ECO:0008006" key="10">
    <source>
        <dbReference type="Google" id="ProtNLM"/>
    </source>
</evidence>
<feature type="modified residue" description="Phosphohistidine; by HPr" evidence="7">
    <location>
        <position position="78"/>
    </location>
</feature>
<gene>
    <name evidence="8" type="ORF">VC03_05500</name>
</gene>
<dbReference type="PANTHER" id="PTHR34382:SF7">
    <property type="entry name" value="PTS SYSTEM N,N'-DIACETYLCHITOBIOSE-SPECIFIC EIIA COMPONENT"/>
    <property type="match status" value="1"/>
</dbReference>
<comment type="cofactor">
    <cofactor evidence="6">
        <name>Mg(2+)</name>
        <dbReference type="ChEBI" id="CHEBI:18420"/>
    </cofactor>
    <text evidence="6">Binds 1 Mg(2+) ion per trimer.</text>
</comment>
<keyword evidence="9" id="KW-1185">Reference proteome</keyword>
<keyword evidence="6" id="KW-0479">Metal-binding</keyword>
<feature type="binding site" evidence="6">
    <location>
        <position position="81"/>
    </location>
    <ligand>
        <name>Mg(2+)</name>
        <dbReference type="ChEBI" id="CHEBI:18420"/>
        <note>ligand shared between all trimeric partners</note>
    </ligand>
</feature>
<keyword evidence="3" id="KW-0808">Transferase</keyword>
<sequence length="110" mass="12565">MTYEEISEKAMELIMCSGESKVHSMNAIKASKEYDFDTAKEEIKKANKAFSNAHEIQNELLTEETKTGKSLTNILMVHAQDHLSMALMLKDNAIEIIDVYKKIKELEEKI</sequence>
<dbReference type="PANTHER" id="PTHR34382">
    <property type="entry name" value="PTS SYSTEM N,N'-DIACETYLCHITOBIOSE-SPECIFIC EIIA COMPONENT"/>
    <property type="match status" value="1"/>
</dbReference>
<keyword evidence="6" id="KW-0460">Magnesium</keyword>
<evidence type="ECO:0000313" key="9">
    <source>
        <dbReference type="Proteomes" id="UP000033103"/>
    </source>
</evidence>
<evidence type="ECO:0000256" key="4">
    <source>
        <dbReference type="ARBA" id="ARBA00022683"/>
    </source>
</evidence>
<dbReference type="GO" id="GO:0009401">
    <property type="term" value="P:phosphoenolpyruvate-dependent sugar phosphotransferase system"/>
    <property type="evidence" value="ECO:0007669"/>
    <property type="project" value="UniProtKB-KW"/>
</dbReference>
<reference evidence="8 9" key="1">
    <citation type="journal article" date="2012" name="BMC Genomics">
        <title>Genomic sequence analysis and characterization of Sneathia amnii sp. nov.</title>
        <authorList>
            <consortium name="Vaginal Microbiome Consortium (additional members)"/>
            <person name="Harwich M.D.Jr."/>
            <person name="Serrano M.G."/>
            <person name="Fettweis J.M."/>
            <person name="Alves J.M."/>
            <person name="Reimers M.A."/>
            <person name="Buck G.A."/>
            <person name="Jefferson K.K."/>
        </authorList>
    </citation>
    <scope>NUCLEOTIDE SEQUENCE [LARGE SCALE GENOMIC DNA]</scope>
    <source>
        <strain evidence="8 9">SN35</strain>
    </source>
</reference>
<dbReference type="InterPro" id="IPR036542">
    <property type="entry name" value="PTS_IIA_lac/cel_sf"/>
</dbReference>
<dbReference type="GO" id="GO:0016740">
    <property type="term" value="F:transferase activity"/>
    <property type="evidence" value="ECO:0007669"/>
    <property type="project" value="UniProtKB-KW"/>
</dbReference>
<keyword evidence="2" id="KW-0762">Sugar transport</keyword>
<evidence type="ECO:0000256" key="3">
    <source>
        <dbReference type="ARBA" id="ARBA00022679"/>
    </source>
</evidence>
<dbReference type="SUPFAM" id="SSF46973">
    <property type="entry name" value="Enzyme IIa from lactose specific PTS, IIa-lac"/>
    <property type="match status" value="1"/>
</dbReference>
<dbReference type="EMBL" id="CP011280">
    <property type="protein sequence ID" value="AKC95930.1"/>
    <property type="molecule type" value="Genomic_DNA"/>
</dbReference>
<evidence type="ECO:0000256" key="2">
    <source>
        <dbReference type="ARBA" id="ARBA00022597"/>
    </source>
</evidence>
<dbReference type="InterPro" id="IPR003188">
    <property type="entry name" value="PTS_IIA_lac/cel"/>
</dbReference>
<evidence type="ECO:0000256" key="1">
    <source>
        <dbReference type="ARBA" id="ARBA00022448"/>
    </source>
</evidence>
<dbReference type="HOGENOM" id="CLU_152490_1_0_0"/>
<proteinExistence type="predicted"/>
<protein>
    <recommendedName>
        <fullName evidence="10">PTS lactose/cellobiose transporter subunit IIA</fullName>
    </recommendedName>
</protein>
<dbReference type="GO" id="GO:0046872">
    <property type="term" value="F:metal ion binding"/>
    <property type="evidence" value="ECO:0007669"/>
    <property type="project" value="UniProtKB-KW"/>
</dbReference>
<dbReference type="OrthoDB" id="350602at2"/>
<feature type="active site" description="Tele-phosphohistidine intermediate" evidence="5">
    <location>
        <position position="78"/>
    </location>
</feature>
<dbReference type="PIRSF" id="PIRSF000699">
    <property type="entry name" value="PTS_IILac_III"/>
    <property type="match status" value="1"/>
</dbReference>
<evidence type="ECO:0000256" key="6">
    <source>
        <dbReference type="PIRSR" id="PIRSR000699-2"/>
    </source>
</evidence>
<dbReference type="PATRIC" id="fig|1069640.6.peg.1091"/>
<dbReference type="Gene3D" id="1.20.58.80">
    <property type="entry name" value="Phosphotransferase system, lactose/cellobiose-type IIA subunit"/>
    <property type="match status" value="1"/>
</dbReference>
<name>A0A0E3ZCZ2_9FUSO</name>
<keyword evidence="1" id="KW-0813">Transport</keyword>